<keyword evidence="4" id="KW-1185">Reference proteome</keyword>
<keyword evidence="1" id="KW-0732">Signal</keyword>
<dbReference type="PhylomeDB" id="B4N9U1"/>
<dbReference type="OMA" id="ECEMRNY"/>
<dbReference type="SUPFAM" id="SSF100895">
    <property type="entry name" value="Kazal-type serine protease inhibitors"/>
    <property type="match status" value="1"/>
</dbReference>
<dbReference type="EMBL" id="CH964232">
    <property type="protein sequence ID" value="EDW80656.1"/>
    <property type="molecule type" value="Genomic_DNA"/>
</dbReference>
<evidence type="ECO:0000313" key="3">
    <source>
        <dbReference type="EMBL" id="EDW80656.1"/>
    </source>
</evidence>
<reference evidence="3 4" key="1">
    <citation type="journal article" date="2007" name="Nature">
        <title>Evolution of genes and genomes on the Drosophila phylogeny.</title>
        <authorList>
            <consortium name="Drosophila 12 Genomes Consortium"/>
            <person name="Clark A.G."/>
            <person name="Eisen M.B."/>
            <person name="Smith D.R."/>
            <person name="Bergman C.M."/>
            <person name="Oliver B."/>
            <person name="Markow T.A."/>
            <person name="Kaufman T.C."/>
            <person name="Kellis M."/>
            <person name="Gelbart W."/>
            <person name="Iyer V.N."/>
            <person name="Pollard D.A."/>
            <person name="Sackton T.B."/>
            <person name="Larracuente A.M."/>
            <person name="Singh N.D."/>
            <person name="Abad J.P."/>
            <person name="Abt D.N."/>
            <person name="Adryan B."/>
            <person name="Aguade M."/>
            <person name="Akashi H."/>
            <person name="Anderson W.W."/>
            <person name="Aquadro C.F."/>
            <person name="Ardell D.H."/>
            <person name="Arguello R."/>
            <person name="Artieri C.G."/>
            <person name="Barbash D.A."/>
            <person name="Barker D."/>
            <person name="Barsanti P."/>
            <person name="Batterham P."/>
            <person name="Batzoglou S."/>
            <person name="Begun D."/>
            <person name="Bhutkar A."/>
            <person name="Blanco E."/>
            <person name="Bosak S.A."/>
            <person name="Bradley R.K."/>
            <person name="Brand A.D."/>
            <person name="Brent M.R."/>
            <person name="Brooks A.N."/>
            <person name="Brown R.H."/>
            <person name="Butlin R.K."/>
            <person name="Caggese C."/>
            <person name="Calvi B.R."/>
            <person name="Bernardo de Carvalho A."/>
            <person name="Caspi A."/>
            <person name="Castrezana S."/>
            <person name="Celniker S.E."/>
            <person name="Chang J.L."/>
            <person name="Chapple C."/>
            <person name="Chatterji S."/>
            <person name="Chinwalla A."/>
            <person name="Civetta A."/>
            <person name="Clifton S.W."/>
            <person name="Comeron J.M."/>
            <person name="Costello J.C."/>
            <person name="Coyne J.A."/>
            <person name="Daub J."/>
            <person name="David R.G."/>
            <person name="Delcher A.L."/>
            <person name="Delehaunty K."/>
            <person name="Do C.B."/>
            <person name="Ebling H."/>
            <person name="Edwards K."/>
            <person name="Eickbush T."/>
            <person name="Evans J.D."/>
            <person name="Filipski A."/>
            <person name="Findeiss S."/>
            <person name="Freyhult E."/>
            <person name="Fulton L."/>
            <person name="Fulton R."/>
            <person name="Garcia A.C."/>
            <person name="Gardiner A."/>
            <person name="Garfield D.A."/>
            <person name="Garvin B.E."/>
            <person name="Gibson G."/>
            <person name="Gilbert D."/>
            <person name="Gnerre S."/>
            <person name="Godfrey J."/>
            <person name="Good R."/>
            <person name="Gotea V."/>
            <person name="Gravely B."/>
            <person name="Greenberg A.J."/>
            <person name="Griffiths-Jones S."/>
            <person name="Gross S."/>
            <person name="Guigo R."/>
            <person name="Gustafson E.A."/>
            <person name="Haerty W."/>
            <person name="Hahn M.W."/>
            <person name="Halligan D.L."/>
            <person name="Halpern A.L."/>
            <person name="Halter G.M."/>
            <person name="Han M.V."/>
            <person name="Heger A."/>
            <person name="Hillier L."/>
            <person name="Hinrichs A.S."/>
            <person name="Holmes I."/>
            <person name="Hoskins R.A."/>
            <person name="Hubisz M.J."/>
            <person name="Hultmark D."/>
            <person name="Huntley M.A."/>
            <person name="Jaffe D.B."/>
            <person name="Jagadeeshan S."/>
            <person name="Jeck W.R."/>
            <person name="Johnson J."/>
            <person name="Jones C.D."/>
            <person name="Jordan W.C."/>
            <person name="Karpen G.H."/>
            <person name="Kataoka E."/>
            <person name="Keightley P.D."/>
            <person name="Kheradpour P."/>
            <person name="Kirkness E.F."/>
            <person name="Koerich L.B."/>
            <person name="Kristiansen K."/>
            <person name="Kudrna D."/>
            <person name="Kulathinal R.J."/>
            <person name="Kumar S."/>
            <person name="Kwok R."/>
            <person name="Lander E."/>
            <person name="Langley C.H."/>
            <person name="Lapoint R."/>
            <person name="Lazzaro B.P."/>
            <person name="Lee S.J."/>
            <person name="Levesque L."/>
            <person name="Li R."/>
            <person name="Lin C.F."/>
            <person name="Lin M.F."/>
            <person name="Lindblad-Toh K."/>
            <person name="Llopart A."/>
            <person name="Long M."/>
            <person name="Low L."/>
            <person name="Lozovsky E."/>
            <person name="Lu J."/>
            <person name="Luo M."/>
            <person name="Machado C.A."/>
            <person name="Makalowski W."/>
            <person name="Marzo M."/>
            <person name="Matsuda M."/>
            <person name="Matzkin L."/>
            <person name="McAllister B."/>
            <person name="McBride C.S."/>
            <person name="McKernan B."/>
            <person name="McKernan K."/>
            <person name="Mendez-Lago M."/>
            <person name="Minx P."/>
            <person name="Mollenhauer M.U."/>
            <person name="Montooth K."/>
            <person name="Mount S.M."/>
            <person name="Mu X."/>
            <person name="Myers E."/>
            <person name="Negre B."/>
            <person name="Newfeld S."/>
            <person name="Nielsen R."/>
            <person name="Noor M.A."/>
            <person name="O'Grady P."/>
            <person name="Pachter L."/>
            <person name="Papaceit M."/>
            <person name="Parisi M.J."/>
            <person name="Parisi M."/>
            <person name="Parts L."/>
            <person name="Pedersen J.S."/>
            <person name="Pesole G."/>
            <person name="Phillippy A.M."/>
            <person name="Ponting C.P."/>
            <person name="Pop M."/>
            <person name="Porcelli D."/>
            <person name="Powell J.R."/>
            <person name="Prohaska S."/>
            <person name="Pruitt K."/>
            <person name="Puig M."/>
            <person name="Quesneville H."/>
            <person name="Ram K.R."/>
            <person name="Rand D."/>
            <person name="Rasmussen M.D."/>
            <person name="Reed L.K."/>
            <person name="Reenan R."/>
            <person name="Reily A."/>
            <person name="Remington K.A."/>
            <person name="Rieger T.T."/>
            <person name="Ritchie M.G."/>
            <person name="Robin C."/>
            <person name="Rogers Y.H."/>
            <person name="Rohde C."/>
            <person name="Rozas J."/>
            <person name="Rubenfield M.J."/>
            <person name="Ruiz A."/>
            <person name="Russo S."/>
            <person name="Salzberg S.L."/>
            <person name="Sanchez-Gracia A."/>
            <person name="Saranga D.J."/>
            <person name="Sato H."/>
            <person name="Schaeffer S.W."/>
            <person name="Schatz M.C."/>
            <person name="Schlenke T."/>
            <person name="Schwartz R."/>
            <person name="Segarra C."/>
            <person name="Singh R.S."/>
            <person name="Sirot L."/>
            <person name="Sirota M."/>
            <person name="Sisneros N.B."/>
            <person name="Smith C.D."/>
            <person name="Smith T.F."/>
            <person name="Spieth J."/>
            <person name="Stage D.E."/>
            <person name="Stark A."/>
            <person name="Stephan W."/>
            <person name="Strausberg R.L."/>
            <person name="Strempel S."/>
            <person name="Sturgill D."/>
            <person name="Sutton G."/>
            <person name="Sutton G.G."/>
            <person name="Tao W."/>
            <person name="Teichmann S."/>
            <person name="Tobari Y.N."/>
            <person name="Tomimura Y."/>
            <person name="Tsolas J.M."/>
            <person name="Valente V.L."/>
            <person name="Venter E."/>
            <person name="Venter J.C."/>
            <person name="Vicario S."/>
            <person name="Vieira F.G."/>
            <person name="Vilella A.J."/>
            <person name="Villasante A."/>
            <person name="Walenz B."/>
            <person name="Wang J."/>
            <person name="Wasserman M."/>
            <person name="Watts T."/>
            <person name="Wilson D."/>
            <person name="Wilson R.K."/>
            <person name="Wing R.A."/>
            <person name="Wolfner M.F."/>
            <person name="Wong A."/>
            <person name="Wong G.K."/>
            <person name="Wu C.I."/>
            <person name="Wu G."/>
            <person name="Yamamoto D."/>
            <person name="Yang H.P."/>
            <person name="Yang S.P."/>
            <person name="Yorke J.A."/>
            <person name="Yoshida K."/>
            <person name="Zdobnov E."/>
            <person name="Zhang P."/>
            <person name="Zhang Y."/>
            <person name="Zimin A.V."/>
            <person name="Baldwin J."/>
            <person name="Abdouelleil A."/>
            <person name="Abdulkadir J."/>
            <person name="Abebe A."/>
            <person name="Abera B."/>
            <person name="Abreu J."/>
            <person name="Acer S.C."/>
            <person name="Aftuck L."/>
            <person name="Alexander A."/>
            <person name="An P."/>
            <person name="Anderson E."/>
            <person name="Anderson S."/>
            <person name="Arachi H."/>
            <person name="Azer M."/>
            <person name="Bachantsang P."/>
            <person name="Barry A."/>
            <person name="Bayul T."/>
            <person name="Berlin A."/>
            <person name="Bessette D."/>
            <person name="Bloom T."/>
            <person name="Blye J."/>
            <person name="Boguslavskiy L."/>
            <person name="Bonnet C."/>
            <person name="Boukhgalter B."/>
            <person name="Bourzgui I."/>
            <person name="Brown A."/>
            <person name="Cahill P."/>
            <person name="Channer S."/>
            <person name="Cheshatsang Y."/>
            <person name="Chuda L."/>
            <person name="Citroen M."/>
            <person name="Collymore A."/>
            <person name="Cooke P."/>
            <person name="Costello M."/>
            <person name="D'Aco K."/>
            <person name="Daza R."/>
            <person name="De Haan G."/>
            <person name="DeGray S."/>
            <person name="DeMaso C."/>
            <person name="Dhargay N."/>
            <person name="Dooley K."/>
            <person name="Dooley E."/>
            <person name="Doricent M."/>
            <person name="Dorje P."/>
            <person name="Dorjee K."/>
            <person name="Dupes A."/>
            <person name="Elong R."/>
            <person name="Falk J."/>
            <person name="Farina A."/>
            <person name="Faro S."/>
            <person name="Ferguson D."/>
            <person name="Fisher S."/>
            <person name="Foley C.D."/>
            <person name="Franke A."/>
            <person name="Friedrich D."/>
            <person name="Gadbois L."/>
            <person name="Gearin G."/>
            <person name="Gearin C.R."/>
            <person name="Giannoukos G."/>
            <person name="Goode T."/>
            <person name="Graham J."/>
            <person name="Grandbois E."/>
            <person name="Grewal S."/>
            <person name="Gyaltsen K."/>
            <person name="Hafez N."/>
            <person name="Hagos B."/>
            <person name="Hall J."/>
            <person name="Henson C."/>
            <person name="Hollinger A."/>
            <person name="Honan T."/>
            <person name="Huard M.D."/>
            <person name="Hughes L."/>
            <person name="Hurhula B."/>
            <person name="Husby M.E."/>
            <person name="Kamat A."/>
            <person name="Kanga B."/>
            <person name="Kashin S."/>
            <person name="Khazanovich D."/>
            <person name="Kisner P."/>
            <person name="Lance K."/>
            <person name="Lara M."/>
            <person name="Lee W."/>
            <person name="Lennon N."/>
            <person name="Letendre F."/>
            <person name="LeVine R."/>
            <person name="Lipovsky A."/>
            <person name="Liu X."/>
            <person name="Liu J."/>
            <person name="Liu S."/>
            <person name="Lokyitsang T."/>
            <person name="Lokyitsang Y."/>
            <person name="Lubonja R."/>
            <person name="Lui A."/>
            <person name="MacDonald P."/>
            <person name="Magnisalis V."/>
            <person name="Maru K."/>
            <person name="Matthews C."/>
            <person name="McCusker W."/>
            <person name="McDonough S."/>
            <person name="Mehta T."/>
            <person name="Meldrim J."/>
            <person name="Meneus L."/>
            <person name="Mihai O."/>
            <person name="Mihalev A."/>
            <person name="Mihova T."/>
            <person name="Mittelman R."/>
            <person name="Mlenga V."/>
            <person name="Montmayeur A."/>
            <person name="Mulrain L."/>
            <person name="Navidi A."/>
            <person name="Naylor J."/>
            <person name="Negash T."/>
            <person name="Nguyen T."/>
            <person name="Nguyen N."/>
            <person name="Nicol R."/>
            <person name="Norbu C."/>
            <person name="Norbu N."/>
            <person name="Novod N."/>
            <person name="O'Neill B."/>
            <person name="Osman S."/>
            <person name="Markiewicz E."/>
            <person name="Oyono O.L."/>
            <person name="Patti C."/>
            <person name="Phunkhang P."/>
            <person name="Pierre F."/>
            <person name="Priest M."/>
            <person name="Raghuraman S."/>
            <person name="Rege F."/>
            <person name="Reyes R."/>
            <person name="Rise C."/>
            <person name="Rogov P."/>
            <person name="Ross K."/>
            <person name="Ryan E."/>
            <person name="Settipalli S."/>
            <person name="Shea T."/>
            <person name="Sherpa N."/>
            <person name="Shi L."/>
            <person name="Shih D."/>
            <person name="Sparrow T."/>
            <person name="Spaulding J."/>
            <person name="Stalker J."/>
            <person name="Stange-Thomann N."/>
            <person name="Stavropoulos S."/>
            <person name="Stone C."/>
            <person name="Strader C."/>
            <person name="Tesfaye S."/>
            <person name="Thomson T."/>
            <person name="Thoulutsang Y."/>
            <person name="Thoulutsang D."/>
            <person name="Topham K."/>
            <person name="Topping I."/>
            <person name="Tsamla T."/>
            <person name="Vassiliev H."/>
            <person name="Vo A."/>
            <person name="Wangchuk T."/>
            <person name="Wangdi T."/>
            <person name="Weiand M."/>
            <person name="Wilkinson J."/>
            <person name="Wilson A."/>
            <person name="Yadav S."/>
            <person name="Young G."/>
            <person name="Yu Q."/>
            <person name="Zembek L."/>
            <person name="Zhong D."/>
            <person name="Zimmer A."/>
            <person name="Zwirko Z."/>
            <person name="Jaffe D.B."/>
            <person name="Alvarez P."/>
            <person name="Brockman W."/>
            <person name="Butler J."/>
            <person name="Chin C."/>
            <person name="Gnerre S."/>
            <person name="Grabherr M."/>
            <person name="Kleber M."/>
            <person name="Mauceli E."/>
            <person name="MacCallum I."/>
        </authorList>
    </citation>
    <scope>NUCLEOTIDE SEQUENCE [LARGE SCALE GENOMIC DNA]</scope>
    <source>
        <strain evidence="4">Tucson 14030-0811.24</strain>
    </source>
</reference>
<feature type="domain" description="Kazal-like" evidence="2">
    <location>
        <begin position="86"/>
        <end position="139"/>
    </location>
</feature>
<sequence>MSSGVNKLRLKLSCLLLIAISIQAREHKLFECSMKYKCSGIKDFVWAIDEERCYLFHNRCLFQVEQCARGLSGQTELTETDRKTCKQSCRQYCYDTYDPVCCQIFQEDYISFSNECEMRNYICENERPYSYYDIGECVESPVHVG</sequence>
<dbReference type="Proteomes" id="UP000007798">
    <property type="component" value="Unassembled WGS sequence"/>
</dbReference>
<evidence type="ECO:0000259" key="2">
    <source>
        <dbReference type="PROSITE" id="PS51465"/>
    </source>
</evidence>
<dbReference type="HOGENOM" id="CLU_1770003_0_0_1"/>
<dbReference type="PROSITE" id="PS51465">
    <property type="entry name" value="KAZAL_2"/>
    <property type="match status" value="1"/>
</dbReference>
<name>B4N9U1_DROWI</name>
<proteinExistence type="predicted"/>
<gene>
    <name evidence="3" type="primary">Dwil\GK11648</name>
    <name evidence="3" type="ORF">Dwil_GK11648</name>
</gene>
<dbReference type="Gene3D" id="3.30.60.30">
    <property type="match status" value="1"/>
</dbReference>
<accession>B4N9U1</accession>
<dbReference type="AlphaFoldDB" id="B4N9U1"/>
<dbReference type="OrthoDB" id="7404485at2759"/>
<dbReference type="KEGG" id="dwi:6647082"/>
<dbReference type="InParanoid" id="B4N9U1"/>
<feature type="signal peptide" evidence="1">
    <location>
        <begin position="1"/>
        <end position="24"/>
    </location>
</feature>
<organism evidence="3 4">
    <name type="scientific">Drosophila willistoni</name>
    <name type="common">Fruit fly</name>
    <dbReference type="NCBI Taxonomy" id="7260"/>
    <lineage>
        <taxon>Eukaryota</taxon>
        <taxon>Metazoa</taxon>
        <taxon>Ecdysozoa</taxon>
        <taxon>Arthropoda</taxon>
        <taxon>Hexapoda</taxon>
        <taxon>Insecta</taxon>
        <taxon>Pterygota</taxon>
        <taxon>Neoptera</taxon>
        <taxon>Endopterygota</taxon>
        <taxon>Diptera</taxon>
        <taxon>Brachycera</taxon>
        <taxon>Muscomorpha</taxon>
        <taxon>Ephydroidea</taxon>
        <taxon>Drosophilidae</taxon>
        <taxon>Drosophila</taxon>
        <taxon>Sophophora</taxon>
    </lineage>
</organism>
<dbReference type="InterPro" id="IPR036058">
    <property type="entry name" value="Kazal_dom_sf"/>
</dbReference>
<feature type="chain" id="PRO_5002816666" description="Kazal-like domain-containing protein" evidence="1">
    <location>
        <begin position="25"/>
        <end position="145"/>
    </location>
</feature>
<evidence type="ECO:0000313" key="4">
    <source>
        <dbReference type="Proteomes" id="UP000007798"/>
    </source>
</evidence>
<dbReference type="eggNOG" id="ENOG502T82N">
    <property type="taxonomic scope" value="Eukaryota"/>
</dbReference>
<evidence type="ECO:0000256" key="1">
    <source>
        <dbReference type="SAM" id="SignalP"/>
    </source>
</evidence>
<protein>
    <recommendedName>
        <fullName evidence="2">Kazal-like domain-containing protein</fullName>
    </recommendedName>
</protein>
<dbReference type="InterPro" id="IPR002350">
    <property type="entry name" value="Kazal_dom"/>
</dbReference>